<gene>
    <name evidence="1" type="ORF">I0C86_20040</name>
</gene>
<evidence type="ECO:0000313" key="1">
    <source>
        <dbReference type="EMBL" id="MBF9131234.1"/>
    </source>
</evidence>
<proteinExistence type="predicted"/>
<sequence>MFARGRTAVLAGTHYRDTPPVDGGRWGMSVVLRPDPDCAHRLAAVTVEALGIAGAVHWPTGAVEAVHFTVRAIEEHRSVIPSDDPLVARSASALNRAAAVSPPVRLRLSGLTLTPSGVMVCAFPEDSAAAGFADRLGEELGPDGWFEAAYHRDIWYATLVHFTGELRDPRGLVDWVAARRYLDLGTTTVGAAELLRFAYNGRQPVRVGLARAPFAGVSTP</sequence>
<comment type="caution">
    <text evidence="1">The sequence shown here is derived from an EMBL/GenBank/DDBJ whole genome shotgun (WGS) entry which is preliminary data.</text>
</comment>
<evidence type="ECO:0000313" key="2">
    <source>
        <dbReference type="Proteomes" id="UP000638560"/>
    </source>
</evidence>
<evidence type="ECO:0008006" key="3">
    <source>
        <dbReference type="Google" id="ProtNLM"/>
    </source>
</evidence>
<accession>A0ABS0GYS7</accession>
<reference evidence="1 2" key="1">
    <citation type="submission" date="2020-11" db="EMBL/GenBank/DDBJ databases">
        <title>A novel isolate from a Black sea contaminated sediment with potential to produce alkanes: Plantactinospora alkalitolerans sp. nov.</title>
        <authorList>
            <person name="Carro L."/>
            <person name="Veyisoglu A."/>
            <person name="Guven K."/>
            <person name="Schumann P."/>
            <person name="Klenk H.-P."/>
            <person name="Sahin N."/>
        </authorList>
    </citation>
    <scope>NUCLEOTIDE SEQUENCE [LARGE SCALE GENOMIC DNA]</scope>
    <source>
        <strain evidence="1 2">S1510</strain>
    </source>
</reference>
<protein>
    <recommendedName>
        <fullName evidence="3">2'-5' RNA ligase superfamily protein</fullName>
    </recommendedName>
</protein>
<dbReference type="Proteomes" id="UP000638560">
    <property type="component" value="Unassembled WGS sequence"/>
</dbReference>
<keyword evidence="2" id="KW-1185">Reference proteome</keyword>
<name>A0ABS0GYS7_9ACTN</name>
<organism evidence="1 2">
    <name type="scientific">Plantactinospora alkalitolerans</name>
    <dbReference type="NCBI Taxonomy" id="2789879"/>
    <lineage>
        <taxon>Bacteria</taxon>
        <taxon>Bacillati</taxon>
        <taxon>Actinomycetota</taxon>
        <taxon>Actinomycetes</taxon>
        <taxon>Micromonosporales</taxon>
        <taxon>Micromonosporaceae</taxon>
        <taxon>Plantactinospora</taxon>
    </lineage>
</organism>
<dbReference type="EMBL" id="JADPUN010000185">
    <property type="protein sequence ID" value="MBF9131234.1"/>
    <property type="molecule type" value="Genomic_DNA"/>
</dbReference>